<dbReference type="Proteomes" id="UP000460298">
    <property type="component" value="Unassembled WGS sequence"/>
</dbReference>
<comment type="caution">
    <text evidence="1">The sequence shown here is derived from an EMBL/GenBank/DDBJ whole genome shotgun (WGS) entry which is preliminary data.</text>
</comment>
<dbReference type="Gene3D" id="2.40.400.10">
    <property type="entry name" value="Acetoacetate decarboxylase-like"/>
    <property type="match status" value="1"/>
</dbReference>
<dbReference type="AlphaFoldDB" id="A0A833GXL4"/>
<accession>A0A833GXL4</accession>
<protein>
    <recommendedName>
        <fullName evidence="3">Acetoacetate decarboxylase</fullName>
    </recommendedName>
</protein>
<dbReference type="SUPFAM" id="SSF160104">
    <property type="entry name" value="Acetoacetate decarboxylase-like"/>
    <property type="match status" value="1"/>
</dbReference>
<dbReference type="EMBL" id="WBUI01000039">
    <property type="protein sequence ID" value="KAB2929015.1"/>
    <property type="molecule type" value="Genomic_DNA"/>
</dbReference>
<dbReference type="Pfam" id="PF06314">
    <property type="entry name" value="ADC"/>
    <property type="match status" value="1"/>
</dbReference>
<sequence>MTAKQKQTRTSVPDVPAPWNLKGRGIMLLYKFSKDFALKQGFLSEEEKAHYAGGLGATMIVDYESSDCGPYGELLFIPGRLRSEKGTANIISKIYVSSESSVVNGRANWGIPKELADFSFERKNRKESVMVKRDGKTFFEARFSSGGLCFPVHTALIPFPLSQNLDGKRFHTRYSGRGWGRLARIESMHIDAALFPDLTQARPLAVMTIEDFRITFPVARIEPITEGERIA</sequence>
<evidence type="ECO:0000313" key="2">
    <source>
        <dbReference type="Proteomes" id="UP000460298"/>
    </source>
</evidence>
<evidence type="ECO:0008006" key="3">
    <source>
        <dbReference type="Google" id="ProtNLM"/>
    </source>
</evidence>
<dbReference type="GO" id="GO:0016829">
    <property type="term" value="F:lyase activity"/>
    <property type="evidence" value="ECO:0007669"/>
    <property type="project" value="InterPro"/>
</dbReference>
<name>A0A833GXL4_9LEPT</name>
<proteinExistence type="predicted"/>
<reference evidence="1 2" key="1">
    <citation type="submission" date="2019-10" db="EMBL/GenBank/DDBJ databases">
        <title>Extracellular Electron Transfer in a Candidatus Methanoperedens spp. Enrichment Culture.</title>
        <authorList>
            <person name="Berger S."/>
            <person name="Rangel Shaw D."/>
            <person name="Berben T."/>
            <person name="In 'T Zandt M."/>
            <person name="Frank J."/>
            <person name="Reimann J."/>
            <person name="Jetten M.S.M."/>
            <person name="Welte C.U."/>
        </authorList>
    </citation>
    <scope>NUCLEOTIDE SEQUENCE [LARGE SCALE GENOMIC DNA]</scope>
    <source>
        <strain evidence="1">SB12</strain>
    </source>
</reference>
<dbReference type="InterPro" id="IPR023375">
    <property type="entry name" value="ADC_dom_sf"/>
</dbReference>
<dbReference type="InterPro" id="IPR010451">
    <property type="entry name" value="Acetoacetate_decarboxylase"/>
</dbReference>
<dbReference type="PANTHER" id="PTHR40518">
    <property type="entry name" value="ACETOACETATE DECARBOXYLASE"/>
    <property type="match status" value="1"/>
</dbReference>
<evidence type="ECO:0000313" key="1">
    <source>
        <dbReference type="EMBL" id="KAB2929015.1"/>
    </source>
</evidence>
<organism evidence="1 2">
    <name type="scientific">Leptonema illini</name>
    <dbReference type="NCBI Taxonomy" id="183"/>
    <lineage>
        <taxon>Bacteria</taxon>
        <taxon>Pseudomonadati</taxon>
        <taxon>Spirochaetota</taxon>
        <taxon>Spirochaetia</taxon>
        <taxon>Leptospirales</taxon>
        <taxon>Leptospiraceae</taxon>
        <taxon>Leptonema</taxon>
    </lineage>
</organism>
<dbReference type="PANTHER" id="PTHR40518:SF1">
    <property type="entry name" value="ACETOACETATE DECARBOXYLASE"/>
    <property type="match status" value="1"/>
</dbReference>
<gene>
    <name evidence="1" type="ORF">F9K24_21200</name>
</gene>